<dbReference type="Proteomes" id="UP001281410">
    <property type="component" value="Unassembled WGS sequence"/>
</dbReference>
<feature type="domain" description="RNase H type-1" evidence="1">
    <location>
        <begin position="32"/>
        <end position="104"/>
    </location>
</feature>
<evidence type="ECO:0000313" key="3">
    <source>
        <dbReference type="Proteomes" id="UP001281410"/>
    </source>
</evidence>
<dbReference type="EMBL" id="JANJYJ010000001">
    <property type="protein sequence ID" value="KAK3230811.1"/>
    <property type="molecule type" value="Genomic_DNA"/>
</dbReference>
<dbReference type="GO" id="GO:0004523">
    <property type="term" value="F:RNA-DNA hybrid ribonuclease activity"/>
    <property type="evidence" value="ECO:0007669"/>
    <property type="project" value="InterPro"/>
</dbReference>
<dbReference type="Gene3D" id="3.30.420.10">
    <property type="entry name" value="Ribonuclease H-like superfamily/Ribonuclease H"/>
    <property type="match status" value="1"/>
</dbReference>
<dbReference type="InterPro" id="IPR036397">
    <property type="entry name" value="RNaseH_sf"/>
</dbReference>
<dbReference type="GO" id="GO:0003676">
    <property type="term" value="F:nucleic acid binding"/>
    <property type="evidence" value="ECO:0007669"/>
    <property type="project" value="InterPro"/>
</dbReference>
<keyword evidence="3" id="KW-1185">Reference proteome</keyword>
<reference evidence="2" key="1">
    <citation type="journal article" date="2023" name="Plant J.">
        <title>Genome sequences and population genomics provide insights into the demographic history, inbreeding, and mutation load of two 'living fossil' tree species of Dipteronia.</title>
        <authorList>
            <person name="Feng Y."/>
            <person name="Comes H.P."/>
            <person name="Chen J."/>
            <person name="Zhu S."/>
            <person name="Lu R."/>
            <person name="Zhang X."/>
            <person name="Li P."/>
            <person name="Qiu J."/>
            <person name="Olsen K.M."/>
            <person name="Qiu Y."/>
        </authorList>
    </citation>
    <scope>NUCLEOTIDE SEQUENCE</scope>
    <source>
        <strain evidence="2">NBL</strain>
    </source>
</reference>
<organism evidence="2 3">
    <name type="scientific">Dipteronia sinensis</name>
    <dbReference type="NCBI Taxonomy" id="43782"/>
    <lineage>
        <taxon>Eukaryota</taxon>
        <taxon>Viridiplantae</taxon>
        <taxon>Streptophyta</taxon>
        <taxon>Embryophyta</taxon>
        <taxon>Tracheophyta</taxon>
        <taxon>Spermatophyta</taxon>
        <taxon>Magnoliopsida</taxon>
        <taxon>eudicotyledons</taxon>
        <taxon>Gunneridae</taxon>
        <taxon>Pentapetalae</taxon>
        <taxon>rosids</taxon>
        <taxon>malvids</taxon>
        <taxon>Sapindales</taxon>
        <taxon>Sapindaceae</taxon>
        <taxon>Hippocastanoideae</taxon>
        <taxon>Acereae</taxon>
        <taxon>Dipteronia</taxon>
    </lineage>
</organism>
<sequence length="134" mass="14812">MVHGAKVVFAKDVVHWAEVYVEVFRQVDNRAEGLCFAYDFGLWPCVVESDSQVVVSLVNSVSSPLDEIGLFINDIVDLMNSSPQCKMCFIPRKANMVAHGLAKLGLSSESDRFWIEEVPPSVAPIVLGETSRLL</sequence>
<comment type="caution">
    <text evidence="2">The sequence shown here is derived from an EMBL/GenBank/DDBJ whole genome shotgun (WGS) entry which is preliminary data.</text>
</comment>
<dbReference type="InterPro" id="IPR002156">
    <property type="entry name" value="RNaseH_domain"/>
</dbReference>
<dbReference type="AlphaFoldDB" id="A0AAE0EJN2"/>
<gene>
    <name evidence="2" type="ORF">Dsin_002692</name>
</gene>
<evidence type="ECO:0000313" key="2">
    <source>
        <dbReference type="EMBL" id="KAK3230811.1"/>
    </source>
</evidence>
<name>A0AAE0EJN2_9ROSI</name>
<proteinExistence type="predicted"/>
<dbReference type="InterPro" id="IPR052929">
    <property type="entry name" value="RNase_H-like_EbsB-rel"/>
</dbReference>
<dbReference type="PANTHER" id="PTHR47074:SF11">
    <property type="entry name" value="REVERSE TRANSCRIPTASE-LIKE PROTEIN"/>
    <property type="match status" value="1"/>
</dbReference>
<evidence type="ECO:0000259" key="1">
    <source>
        <dbReference type="Pfam" id="PF13456"/>
    </source>
</evidence>
<dbReference type="PANTHER" id="PTHR47074">
    <property type="entry name" value="BNAC02G40300D PROTEIN"/>
    <property type="match status" value="1"/>
</dbReference>
<accession>A0AAE0EJN2</accession>
<protein>
    <recommendedName>
        <fullName evidence="1">RNase H type-1 domain-containing protein</fullName>
    </recommendedName>
</protein>
<dbReference type="Pfam" id="PF13456">
    <property type="entry name" value="RVT_3"/>
    <property type="match status" value="1"/>
</dbReference>